<proteinExistence type="inferred from homology"/>
<comment type="similarity">
    <text evidence="1">Belongs to the ner transcriptional regulatory family.</text>
</comment>
<keyword evidence="4" id="KW-0804">Transcription</keyword>
<dbReference type="InterPro" id="IPR038722">
    <property type="entry name" value="Ner_HTH_dom"/>
</dbReference>
<keyword evidence="3" id="KW-0238">DNA-binding</keyword>
<sequence length="101" mass="11281">MARKPRKVHVEYLKAEIREKFGPLSHVSKAMGMSDNAVSNILSSPAYSIPGERKLAKLMGWDVREVWPDRYHDDGTPVPRVADRQPTCVIPADLRQNGVAA</sequence>
<comment type="caution">
    <text evidence="6">The sequence shown here is derived from an EMBL/GenBank/DDBJ whole genome shotgun (WGS) entry which is preliminary data.</text>
</comment>
<evidence type="ECO:0000313" key="6">
    <source>
        <dbReference type="EMBL" id="MBO1328656.1"/>
    </source>
</evidence>
<dbReference type="SUPFAM" id="SSF47413">
    <property type="entry name" value="lambda repressor-like DNA-binding domains"/>
    <property type="match status" value="1"/>
</dbReference>
<evidence type="ECO:0000256" key="1">
    <source>
        <dbReference type="ARBA" id="ARBA00006157"/>
    </source>
</evidence>
<dbReference type="InterPro" id="IPR010982">
    <property type="entry name" value="Lambda_DNA-bd_dom_sf"/>
</dbReference>
<dbReference type="EMBL" id="JAFVMG010000008">
    <property type="protein sequence ID" value="MBO1328656.1"/>
    <property type="molecule type" value="Genomic_DNA"/>
</dbReference>
<evidence type="ECO:0000259" key="5">
    <source>
        <dbReference type="Pfam" id="PF13693"/>
    </source>
</evidence>
<name>A0ABS3LMR2_9PROT</name>
<dbReference type="Pfam" id="PF13693">
    <property type="entry name" value="HTH_35"/>
    <property type="match status" value="1"/>
</dbReference>
<keyword evidence="2" id="KW-0805">Transcription regulation</keyword>
<feature type="domain" description="Ner winged helix-turn-helix DNA-binding" evidence="5">
    <location>
        <begin position="9"/>
        <end position="79"/>
    </location>
</feature>
<reference evidence="6 7" key="1">
    <citation type="submission" date="2021-03" db="EMBL/GenBank/DDBJ databases">
        <title>The complete genome sequence of Acetobacter suratthaniensis TBRC 1719.</title>
        <authorList>
            <person name="Charoenyingcharoen P."/>
            <person name="Yukphan P."/>
        </authorList>
    </citation>
    <scope>NUCLEOTIDE SEQUENCE [LARGE SCALE GENOMIC DNA]</scope>
    <source>
        <strain evidence="6 7">TBRC 1719</strain>
    </source>
</reference>
<dbReference type="Gene3D" id="1.10.260.40">
    <property type="entry name" value="lambda repressor-like DNA-binding domains"/>
    <property type="match status" value="1"/>
</dbReference>
<evidence type="ECO:0000256" key="4">
    <source>
        <dbReference type="ARBA" id="ARBA00023163"/>
    </source>
</evidence>
<dbReference type="Proteomes" id="UP000664399">
    <property type="component" value="Unassembled WGS sequence"/>
</dbReference>
<evidence type="ECO:0000256" key="3">
    <source>
        <dbReference type="ARBA" id="ARBA00023125"/>
    </source>
</evidence>
<evidence type="ECO:0000256" key="2">
    <source>
        <dbReference type="ARBA" id="ARBA00023015"/>
    </source>
</evidence>
<evidence type="ECO:0000313" key="7">
    <source>
        <dbReference type="Proteomes" id="UP000664399"/>
    </source>
</evidence>
<protein>
    <submittedName>
        <fullName evidence="6">Helix-turn-helix domain-containing protein</fullName>
    </submittedName>
</protein>
<gene>
    <name evidence="6" type="ORF">J2D75_09220</name>
</gene>
<organism evidence="6 7">
    <name type="scientific">Acetobacter suratthaniensis</name>
    <dbReference type="NCBI Taxonomy" id="1502841"/>
    <lineage>
        <taxon>Bacteria</taxon>
        <taxon>Pseudomonadati</taxon>
        <taxon>Pseudomonadota</taxon>
        <taxon>Alphaproteobacteria</taxon>
        <taxon>Acetobacterales</taxon>
        <taxon>Acetobacteraceae</taxon>
        <taxon>Acetobacter</taxon>
    </lineage>
</organism>
<accession>A0ABS3LMR2</accession>
<keyword evidence="7" id="KW-1185">Reference proteome</keyword>